<feature type="compositionally biased region" description="Basic and acidic residues" evidence="1">
    <location>
        <begin position="658"/>
        <end position="671"/>
    </location>
</feature>
<feature type="compositionally biased region" description="Polar residues" evidence="1">
    <location>
        <begin position="160"/>
        <end position="185"/>
    </location>
</feature>
<reference evidence="2" key="1">
    <citation type="journal article" date="2020" name="Stud. Mycol.">
        <title>101 Dothideomycetes genomes: a test case for predicting lifestyles and emergence of pathogens.</title>
        <authorList>
            <person name="Haridas S."/>
            <person name="Albert R."/>
            <person name="Binder M."/>
            <person name="Bloem J."/>
            <person name="Labutti K."/>
            <person name="Salamov A."/>
            <person name="Andreopoulos B."/>
            <person name="Baker S."/>
            <person name="Barry K."/>
            <person name="Bills G."/>
            <person name="Bluhm B."/>
            <person name="Cannon C."/>
            <person name="Castanera R."/>
            <person name="Culley D."/>
            <person name="Daum C."/>
            <person name="Ezra D."/>
            <person name="Gonzalez J."/>
            <person name="Henrissat B."/>
            <person name="Kuo A."/>
            <person name="Liang C."/>
            <person name="Lipzen A."/>
            <person name="Lutzoni F."/>
            <person name="Magnuson J."/>
            <person name="Mondo S."/>
            <person name="Nolan M."/>
            <person name="Ohm R."/>
            <person name="Pangilinan J."/>
            <person name="Park H.-J."/>
            <person name="Ramirez L."/>
            <person name="Alfaro M."/>
            <person name="Sun H."/>
            <person name="Tritt A."/>
            <person name="Yoshinaga Y."/>
            <person name="Zwiers L.-H."/>
            <person name="Turgeon B."/>
            <person name="Goodwin S."/>
            <person name="Spatafora J."/>
            <person name="Crous P."/>
            <person name="Grigoriev I."/>
        </authorList>
    </citation>
    <scope>NUCLEOTIDE SEQUENCE</scope>
    <source>
        <strain evidence="2">CBS 109.77</strain>
    </source>
</reference>
<feature type="compositionally biased region" description="Low complexity" evidence="1">
    <location>
        <begin position="142"/>
        <end position="151"/>
    </location>
</feature>
<feature type="compositionally biased region" description="Basic and acidic residues" evidence="1">
    <location>
        <begin position="612"/>
        <end position="623"/>
    </location>
</feature>
<protein>
    <submittedName>
        <fullName evidence="2">Uncharacterized protein</fullName>
    </submittedName>
</protein>
<feature type="compositionally biased region" description="Basic residues" evidence="1">
    <location>
        <begin position="1"/>
        <end position="10"/>
    </location>
</feature>
<feature type="compositionally biased region" description="Polar residues" evidence="1">
    <location>
        <begin position="930"/>
        <end position="946"/>
    </location>
</feature>
<name>A0A6A6XBI5_9PLEO</name>
<evidence type="ECO:0000313" key="3">
    <source>
        <dbReference type="Proteomes" id="UP000799757"/>
    </source>
</evidence>
<feature type="compositionally biased region" description="Polar residues" evidence="1">
    <location>
        <begin position="736"/>
        <end position="764"/>
    </location>
</feature>
<dbReference type="Proteomes" id="UP000799757">
    <property type="component" value="Unassembled WGS sequence"/>
</dbReference>
<dbReference type="OrthoDB" id="4188028at2759"/>
<gene>
    <name evidence="2" type="ORF">K505DRAFT_38791</name>
</gene>
<evidence type="ECO:0000313" key="2">
    <source>
        <dbReference type="EMBL" id="KAF2793524.1"/>
    </source>
</evidence>
<keyword evidence="3" id="KW-1185">Reference proteome</keyword>
<sequence>MPPKRKHKTTKAPPTTPQAKTQSARTSATKRKSSVAGQGAGARTSRLQPSEPLHMTTRGAAKAASNHTSPAASSVANSNSRRSSLNDVAQFRDGQFHVEDERPAKRSRVSTDSGSTPDSTGSIADQIPVIKAQTPEESKPMSHAASNASKTSSKKRRASGDSSESSKTVSARANGIPTRSESAVSDKQPRRKKRKTTETEPEPADPPPELTDASTAPGSPEQMPEIQSTQSLQNVLPTANVDAPAKATRRLPGRRRQPHPDVNIEADLRRQLNIKMSYRSLAKIQKNLLEELSNRTTNNLEKDPEYYKQCPEYPGLMAGLANHRQQRLDQVHAERRLKLEQLERLRKAEEHIQNQQYINRFEDLRDDFLLQCYHRMKQIERGQKGQDGDATDDEQNVIEPTRVDLPTDGVDDRLGPRFVSRSRAYIETERMLDKELLRQDFQQQQRSFMEDNEDLDDSAQTLPDSFATFNGPDRAEAIAHYNVSRLVDAASEIEKNPPQPEPPMVIPNEQADALFLLASLSAEVPPEPFVKIEQQEQQVLPPQVPPPQVATPAPQIAPNRAVSPLEPLSSTSAAMSLETPQSSPVNPVQTWDGNDQNTPRQENNGNATIRAVEPEVTKNEPEVTKNIPEVTKNEPPVKVSSHRIMDILNDDMDVPLSKSRESQPRVREKTPSHSPLYRQPVEQSQSSSQNGPYQREEIPSPGPLYRQPTEQSQTSQNGPYQRENIPSPGPLYRQPAEQSQPSQNGPYQRETVTPNQGHSDNDQSMPDPEEDIAPPRMGSSPPREQYWSSRNVGGPRDYASDHTLPKPNPIGRIREMLDRTARNEGNLPPLGYRHLPSDDRQDGLNARRDSNDRSDMAAPPLSRAFSPQERSNNADRDSRRPSVGGYNASSSNGPQSYDQSPRTSQAYLPPVRQNSQDQGSPYWDQGRRLSGSQAPSTTQYGGSPAQSYPPDYNRSGPTPPTHQSPYPPPNSQQLPSISQALPPKPPGPPPAAPINFRFAHYDPAPPRPTYPPTPAKYAPASHPTHSDPHRPSPHHPSTHHGPHHLGSHRPGLHYPNPRYPNSHQPGPSHSGPPPPPQYSGSHNGGSSYQGYVPPPGSFQAPPPPPPQSVPQYPPLKIRQYGGQPILPANMAPPQSHSQAQPPHSQPPPSHSHSQSRPPHSRSLPPHPQPPHPQPPHSQAPPPPSHSQPPMNYMSQSAPASSYSPPAPMSRNPQFEHISNMPRDGPPERPPEPQPRPRRQYRAYHAPGTQFRTYQGPDTSGRRRGT</sequence>
<feature type="compositionally biased region" description="Polar residues" evidence="1">
    <location>
        <begin position="681"/>
        <end position="692"/>
    </location>
</feature>
<accession>A0A6A6XBI5</accession>
<feature type="compositionally biased region" description="Pro residues" evidence="1">
    <location>
        <begin position="1003"/>
        <end position="1014"/>
    </location>
</feature>
<feature type="compositionally biased region" description="Low complexity" evidence="1">
    <location>
        <begin position="110"/>
        <end position="122"/>
    </location>
</feature>
<feature type="compositionally biased region" description="Low complexity" evidence="1">
    <location>
        <begin position="1150"/>
        <end position="1163"/>
    </location>
</feature>
<feature type="compositionally biased region" description="Low complexity" evidence="1">
    <location>
        <begin position="1187"/>
        <end position="1203"/>
    </location>
</feature>
<feature type="region of interest" description="Disordered" evidence="1">
    <location>
        <begin position="1"/>
        <end position="260"/>
    </location>
</feature>
<dbReference type="AlphaFoldDB" id="A0A6A6XBI5"/>
<feature type="compositionally biased region" description="Basic and acidic residues" evidence="1">
    <location>
        <begin position="812"/>
        <end position="822"/>
    </location>
</feature>
<feature type="compositionally biased region" description="Low complexity" evidence="1">
    <location>
        <begin position="1060"/>
        <end position="1069"/>
    </location>
</feature>
<feature type="compositionally biased region" description="Pro residues" evidence="1">
    <location>
        <begin position="957"/>
        <end position="970"/>
    </location>
</feature>
<organism evidence="2 3">
    <name type="scientific">Melanomma pulvis-pyrius CBS 109.77</name>
    <dbReference type="NCBI Taxonomy" id="1314802"/>
    <lineage>
        <taxon>Eukaryota</taxon>
        <taxon>Fungi</taxon>
        <taxon>Dikarya</taxon>
        <taxon>Ascomycota</taxon>
        <taxon>Pezizomycotina</taxon>
        <taxon>Dothideomycetes</taxon>
        <taxon>Pleosporomycetidae</taxon>
        <taxon>Pleosporales</taxon>
        <taxon>Melanommataceae</taxon>
        <taxon>Melanomma</taxon>
    </lineage>
</organism>
<evidence type="ECO:0000256" key="1">
    <source>
        <dbReference type="SAM" id="MobiDB-lite"/>
    </source>
</evidence>
<feature type="compositionally biased region" description="Pro residues" evidence="1">
    <location>
        <begin position="1092"/>
        <end position="1113"/>
    </location>
</feature>
<feature type="compositionally biased region" description="Polar residues" evidence="1">
    <location>
        <begin position="708"/>
        <end position="719"/>
    </location>
</feature>
<feature type="compositionally biased region" description="Pro residues" evidence="1">
    <location>
        <begin position="1164"/>
        <end position="1186"/>
    </location>
</feature>
<feature type="compositionally biased region" description="Low complexity" evidence="1">
    <location>
        <begin position="11"/>
        <end position="22"/>
    </location>
</feature>
<dbReference type="EMBL" id="MU001924">
    <property type="protein sequence ID" value="KAF2793524.1"/>
    <property type="molecule type" value="Genomic_DNA"/>
</dbReference>
<feature type="compositionally biased region" description="Low complexity" evidence="1">
    <location>
        <begin position="1132"/>
        <end position="1142"/>
    </location>
</feature>
<feature type="compositionally biased region" description="Polar residues" evidence="1">
    <location>
        <begin position="887"/>
        <end position="919"/>
    </location>
</feature>
<feature type="compositionally biased region" description="Pro residues" evidence="1">
    <location>
        <begin position="982"/>
        <end position="992"/>
    </location>
</feature>
<feature type="compositionally biased region" description="Basic and acidic residues" evidence="1">
    <location>
        <begin position="94"/>
        <end position="104"/>
    </location>
</feature>
<feature type="compositionally biased region" description="Polar residues" evidence="1">
    <location>
        <begin position="568"/>
        <end position="607"/>
    </location>
</feature>
<feature type="compositionally biased region" description="Basic residues" evidence="1">
    <location>
        <begin position="247"/>
        <end position="257"/>
    </location>
</feature>
<feature type="compositionally biased region" description="Low complexity" evidence="1">
    <location>
        <begin position="69"/>
        <end position="83"/>
    </location>
</feature>
<proteinExistence type="predicted"/>
<feature type="compositionally biased region" description="Polar residues" evidence="1">
    <location>
        <begin position="225"/>
        <end position="237"/>
    </location>
</feature>
<feature type="compositionally biased region" description="Basic residues" evidence="1">
    <location>
        <begin position="1031"/>
        <end position="1051"/>
    </location>
</feature>
<feature type="region of interest" description="Disordered" evidence="1">
    <location>
        <begin position="535"/>
        <end position="1265"/>
    </location>
</feature>
<feature type="compositionally biased region" description="Basic and acidic residues" evidence="1">
    <location>
        <begin position="835"/>
        <end position="855"/>
    </location>
</feature>